<dbReference type="RefSeq" id="WP_359346655.1">
    <property type="nucleotide sequence ID" value="NZ_JBEYXV010000004.1"/>
</dbReference>
<dbReference type="EC" id="3.1.1.103" evidence="3"/>
<dbReference type="InterPro" id="IPR051478">
    <property type="entry name" value="Beta-lactamase-like_AB/R"/>
</dbReference>
<keyword evidence="3" id="KW-0378">Hydrolase</keyword>
<reference evidence="3 4" key="1">
    <citation type="submission" date="2024-06" db="EMBL/GenBank/DDBJ databases">
        <title>The Natural Products Discovery Center: Release of the First 8490 Sequenced Strains for Exploring Actinobacteria Biosynthetic Diversity.</title>
        <authorList>
            <person name="Kalkreuter E."/>
            <person name="Kautsar S.A."/>
            <person name="Yang D."/>
            <person name="Bader C.D."/>
            <person name="Teijaro C.N."/>
            <person name="Fluegel L."/>
            <person name="Davis C.M."/>
            <person name="Simpson J.R."/>
            <person name="Lauterbach L."/>
            <person name="Steele A.D."/>
            <person name="Gui C."/>
            <person name="Meng S."/>
            <person name="Li G."/>
            <person name="Viehrig K."/>
            <person name="Ye F."/>
            <person name="Su P."/>
            <person name="Kiefer A.F."/>
            <person name="Nichols A."/>
            <person name="Cepeda A.J."/>
            <person name="Yan W."/>
            <person name="Fan B."/>
            <person name="Jiang Y."/>
            <person name="Adhikari A."/>
            <person name="Zheng C.-J."/>
            <person name="Schuster L."/>
            <person name="Cowan T.M."/>
            <person name="Smanski M.J."/>
            <person name="Chevrette M.G."/>
            <person name="De Carvalho L.P.S."/>
            <person name="Shen B."/>
        </authorList>
    </citation>
    <scope>NUCLEOTIDE SEQUENCE [LARGE SCALE GENOMIC DNA]</scope>
    <source>
        <strain evidence="3 4">NPDC046838</strain>
    </source>
</reference>
<dbReference type="InterPro" id="IPR012338">
    <property type="entry name" value="Beta-lactam/transpept-like"/>
</dbReference>
<dbReference type="Gene3D" id="3.40.710.10">
    <property type="entry name" value="DD-peptidase/beta-lactamase superfamily"/>
    <property type="match status" value="1"/>
</dbReference>
<evidence type="ECO:0000313" key="3">
    <source>
        <dbReference type="EMBL" id="MEU6820817.1"/>
    </source>
</evidence>
<dbReference type="EMBL" id="JBEYXV010000004">
    <property type="protein sequence ID" value="MEU6820817.1"/>
    <property type="molecule type" value="Genomic_DNA"/>
</dbReference>
<name>A0ABV3BKG4_9ACTN</name>
<dbReference type="GO" id="GO:0016787">
    <property type="term" value="F:hydrolase activity"/>
    <property type="evidence" value="ECO:0007669"/>
    <property type="project" value="UniProtKB-KW"/>
</dbReference>
<dbReference type="Proteomes" id="UP001551176">
    <property type="component" value="Unassembled WGS sequence"/>
</dbReference>
<dbReference type="Pfam" id="PF00144">
    <property type="entry name" value="Beta-lactamase"/>
    <property type="match status" value="1"/>
</dbReference>
<keyword evidence="4" id="KW-1185">Reference proteome</keyword>
<organism evidence="3 4">
    <name type="scientific">Streptomyces atriruber</name>
    <dbReference type="NCBI Taxonomy" id="545121"/>
    <lineage>
        <taxon>Bacteria</taxon>
        <taxon>Bacillati</taxon>
        <taxon>Actinomycetota</taxon>
        <taxon>Actinomycetes</taxon>
        <taxon>Kitasatosporales</taxon>
        <taxon>Streptomycetaceae</taxon>
        <taxon>Streptomyces</taxon>
    </lineage>
</organism>
<sequence length="385" mass="40914">MDGQGITERTDTAAEPVAPAWAARMLAALRATAPGASAVALAVRRGSEHVLLTTGDTAFDGGVRAGPDTRFEIGSLTKTFTALLLAEMVARGEVAYDDPITRFLPRGAAPHLQGSHITLLHLATHTSGLPRLPPGFLRKGAPVWFSNPYAPYSADTLRRALAHTRPQAAPGTRVRYSNYGVGLLGELLTRAADGSEGLADSGGLGGEHFAPLLADRVLDPLGLTHTSCTTDQPQATGHWHGRPRPAWQMSSLPAAGAGRSTARDLLTTLDILRDPATAPATVPRTLRAALADVTRPRIALPRTGRRIALIWNIRPRPDRDLYHHSGGTRGFTTFAGFSPQTGVALAALANTNPVLTGTFIQRAYLELWALAQPPERSRPGEGRHA</sequence>
<dbReference type="InterPro" id="IPR001466">
    <property type="entry name" value="Beta-lactam-related"/>
</dbReference>
<accession>A0ABV3BKG4</accession>
<evidence type="ECO:0000259" key="2">
    <source>
        <dbReference type="Pfam" id="PF00144"/>
    </source>
</evidence>
<evidence type="ECO:0000256" key="1">
    <source>
        <dbReference type="ARBA" id="ARBA00038473"/>
    </source>
</evidence>
<comment type="caution">
    <text evidence="3">The sequence shown here is derived from an EMBL/GenBank/DDBJ whole genome shotgun (WGS) entry which is preliminary data.</text>
</comment>
<protein>
    <submittedName>
        <fullName evidence="3">Serine hydrolase domain-containing protein</fullName>
        <ecNumber evidence="3">3.1.1.103</ecNumber>
    </submittedName>
</protein>
<feature type="domain" description="Beta-lactamase-related" evidence="2">
    <location>
        <begin position="36"/>
        <end position="353"/>
    </location>
</feature>
<dbReference type="PANTHER" id="PTHR22935">
    <property type="entry name" value="PENICILLIN-BINDING PROTEIN"/>
    <property type="match status" value="1"/>
</dbReference>
<gene>
    <name evidence="3" type="ORF">ABZ921_09320</name>
</gene>
<evidence type="ECO:0000313" key="4">
    <source>
        <dbReference type="Proteomes" id="UP001551176"/>
    </source>
</evidence>
<proteinExistence type="inferred from homology"/>
<dbReference type="SUPFAM" id="SSF56601">
    <property type="entry name" value="beta-lactamase/transpeptidase-like"/>
    <property type="match status" value="1"/>
</dbReference>
<dbReference type="PANTHER" id="PTHR22935:SF95">
    <property type="entry name" value="BETA-LACTAMASE-LIKE 1-RELATED"/>
    <property type="match status" value="1"/>
</dbReference>
<comment type="similarity">
    <text evidence="1">Belongs to the beta-lactamase family.</text>
</comment>